<keyword evidence="3" id="KW-1185">Reference proteome</keyword>
<dbReference type="Proteomes" id="UP001268819">
    <property type="component" value="Unassembled WGS sequence"/>
</dbReference>
<feature type="transmembrane region" description="Helical" evidence="1">
    <location>
        <begin position="20"/>
        <end position="39"/>
    </location>
</feature>
<sequence>MEKTCFEAEVVVPPGHAGPLLQVIVLLGVLVGAVLGPVLTLRGVPVDFPVWATVSVILGQCGLLGLVVLRASRARGHRER</sequence>
<keyword evidence="1" id="KW-1133">Transmembrane helix</keyword>
<dbReference type="EMBL" id="JAVDSG010000001">
    <property type="protein sequence ID" value="MDR6594922.1"/>
    <property type="molecule type" value="Genomic_DNA"/>
</dbReference>
<accession>A0ABU1PW98</accession>
<organism evidence="2 3">
    <name type="scientific">Saccharothrix longispora</name>
    <dbReference type="NCBI Taxonomy" id="33920"/>
    <lineage>
        <taxon>Bacteria</taxon>
        <taxon>Bacillati</taxon>
        <taxon>Actinomycetota</taxon>
        <taxon>Actinomycetes</taxon>
        <taxon>Pseudonocardiales</taxon>
        <taxon>Pseudonocardiaceae</taxon>
        <taxon>Saccharothrix</taxon>
    </lineage>
</organism>
<comment type="caution">
    <text evidence="2">The sequence shown here is derived from an EMBL/GenBank/DDBJ whole genome shotgun (WGS) entry which is preliminary data.</text>
</comment>
<protein>
    <submittedName>
        <fullName evidence="2">Uncharacterized protein</fullName>
    </submittedName>
</protein>
<keyword evidence="1" id="KW-0472">Membrane</keyword>
<feature type="transmembrane region" description="Helical" evidence="1">
    <location>
        <begin position="51"/>
        <end position="71"/>
    </location>
</feature>
<proteinExistence type="predicted"/>
<name>A0ABU1PW98_9PSEU</name>
<evidence type="ECO:0000313" key="3">
    <source>
        <dbReference type="Proteomes" id="UP001268819"/>
    </source>
</evidence>
<keyword evidence="1" id="KW-0812">Transmembrane</keyword>
<gene>
    <name evidence="2" type="ORF">J2S66_003306</name>
</gene>
<reference evidence="2 3" key="1">
    <citation type="submission" date="2023-07" db="EMBL/GenBank/DDBJ databases">
        <title>Sequencing the genomes of 1000 actinobacteria strains.</title>
        <authorList>
            <person name="Klenk H.-P."/>
        </authorList>
    </citation>
    <scope>NUCLEOTIDE SEQUENCE [LARGE SCALE GENOMIC DNA]</scope>
    <source>
        <strain evidence="2 3">DSM 43749</strain>
    </source>
</reference>
<evidence type="ECO:0000256" key="1">
    <source>
        <dbReference type="SAM" id="Phobius"/>
    </source>
</evidence>
<evidence type="ECO:0000313" key="2">
    <source>
        <dbReference type="EMBL" id="MDR6594922.1"/>
    </source>
</evidence>